<accession>A0A1M5G936</accession>
<evidence type="ECO:0000313" key="2">
    <source>
        <dbReference type="Proteomes" id="UP000184501"/>
    </source>
</evidence>
<reference evidence="1 2" key="1">
    <citation type="submission" date="2016-11" db="EMBL/GenBank/DDBJ databases">
        <authorList>
            <person name="Jaros S."/>
            <person name="Januszkiewicz K."/>
            <person name="Wedrychowicz H."/>
        </authorList>
    </citation>
    <scope>NUCLEOTIDE SEQUENCE [LARGE SCALE GENOMIC DNA]</scope>
    <source>
        <strain evidence="1 2">DSM 44523</strain>
    </source>
</reference>
<keyword evidence="2" id="KW-1185">Reference proteome</keyword>
<gene>
    <name evidence="1" type="ORF">SAMN05444320_10611</name>
</gene>
<dbReference type="Proteomes" id="UP000184501">
    <property type="component" value="Unassembled WGS sequence"/>
</dbReference>
<sequence length="70" mass="7259">MCQFLPPVPTNYGRPRGRVLVVTEVLQVRRINAPTPALAIVGGTGLLAAEIARRLPPGLTPPSRGAGGSC</sequence>
<dbReference type="AlphaFoldDB" id="A0A1M5G936"/>
<protein>
    <submittedName>
        <fullName evidence="1">Uncharacterized protein</fullName>
    </submittedName>
</protein>
<dbReference type="EMBL" id="FQVN01000006">
    <property type="protein sequence ID" value="SHF99982.1"/>
    <property type="molecule type" value="Genomic_DNA"/>
</dbReference>
<organism evidence="1 2">
    <name type="scientific">Streptoalloteichus hindustanus</name>
    <dbReference type="NCBI Taxonomy" id="2017"/>
    <lineage>
        <taxon>Bacteria</taxon>
        <taxon>Bacillati</taxon>
        <taxon>Actinomycetota</taxon>
        <taxon>Actinomycetes</taxon>
        <taxon>Pseudonocardiales</taxon>
        <taxon>Pseudonocardiaceae</taxon>
        <taxon>Streptoalloteichus</taxon>
    </lineage>
</organism>
<proteinExistence type="predicted"/>
<name>A0A1M5G936_STRHI</name>
<evidence type="ECO:0000313" key="1">
    <source>
        <dbReference type="EMBL" id="SHF99982.1"/>
    </source>
</evidence>